<organism evidence="2 3">
    <name type="scientific">Motilimonas cestriensis</name>
    <dbReference type="NCBI Taxonomy" id="2742685"/>
    <lineage>
        <taxon>Bacteria</taxon>
        <taxon>Pseudomonadati</taxon>
        <taxon>Pseudomonadota</taxon>
        <taxon>Gammaproteobacteria</taxon>
        <taxon>Alteromonadales</taxon>
        <taxon>Alteromonadales genera incertae sedis</taxon>
        <taxon>Motilimonas</taxon>
    </lineage>
</organism>
<name>A0ABS8WI35_9GAMM</name>
<comment type="similarity">
    <text evidence="1">Belongs to the transposase 8 family.</text>
</comment>
<proteinExistence type="inferred from homology"/>
<dbReference type="Pfam" id="PF01527">
    <property type="entry name" value="HTH_Tnp_1"/>
    <property type="match status" value="1"/>
</dbReference>
<keyword evidence="3" id="KW-1185">Reference proteome</keyword>
<dbReference type="Gene3D" id="1.10.10.60">
    <property type="entry name" value="Homeodomain-like"/>
    <property type="match status" value="1"/>
</dbReference>
<evidence type="ECO:0000313" key="3">
    <source>
        <dbReference type="Proteomes" id="UP001201273"/>
    </source>
</evidence>
<comment type="caution">
    <text evidence="2">The sequence shown here is derived from an EMBL/GenBank/DDBJ whole genome shotgun (WGS) entry which is preliminary data.</text>
</comment>
<gene>
    <name evidence="2" type="ORF">K6Y31_21910</name>
</gene>
<sequence length="90" mass="10197">MNRYAPERKEAILKKLAPPNSMSIAEVAEQEGISQQTLYHWRKQAREQGQLMPNQTDEISGHPSLFAQISGHPSLFALIHILSHSLKTTY</sequence>
<dbReference type="SUPFAM" id="SSF46689">
    <property type="entry name" value="Homeodomain-like"/>
    <property type="match status" value="1"/>
</dbReference>
<evidence type="ECO:0000256" key="1">
    <source>
        <dbReference type="ARBA" id="ARBA00009964"/>
    </source>
</evidence>
<protein>
    <submittedName>
        <fullName evidence="2">Transposase</fullName>
    </submittedName>
</protein>
<dbReference type="InterPro" id="IPR002514">
    <property type="entry name" value="Transposase_8"/>
</dbReference>
<reference evidence="2 3" key="1">
    <citation type="journal article" date="2022" name="Environ. Microbiol. Rep.">
        <title>Eco-phylogenetic analyses reveal divergent evolution of vitamin B12 metabolism in the marine bacterial family 'Psychromonadaceae'.</title>
        <authorList>
            <person name="Jin X."/>
            <person name="Yang Y."/>
            <person name="Cao H."/>
            <person name="Gao B."/>
            <person name="Zhao Z."/>
        </authorList>
    </citation>
    <scope>NUCLEOTIDE SEQUENCE [LARGE SCALE GENOMIC DNA]</scope>
    <source>
        <strain evidence="2 3">MKS20</strain>
    </source>
</reference>
<dbReference type="InterPro" id="IPR009057">
    <property type="entry name" value="Homeodomain-like_sf"/>
</dbReference>
<dbReference type="EMBL" id="JAIMJA010000057">
    <property type="protein sequence ID" value="MCE2597426.1"/>
    <property type="molecule type" value="Genomic_DNA"/>
</dbReference>
<evidence type="ECO:0000313" key="2">
    <source>
        <dbReference type="EMBL" id="MCE2597426.1"/>
    </source>
</evidence>
<dbReference type="Proteomes" id="UP001201273">
    <property type="component" value="Unassembled WGS sequence"/>
</dbReference>
<accession>A0ABS8WI35</accession>